<protein>
    <submittedName>
        <fullName evidence="5">DNA double-strand break repair Rad50 ATPase</fullName>
    </submittedName>
</protein>
<feature type="domain" description="YhaN AAA" evidence="4">
    <location>
        <begin position="1"/>
        <end position="192"/>
    </location>
</feature>
<keyword evidence="3" id="KW-0812">Transmembrane</keyword>
<feature type="compositionally biased region" description="Polar residues" evidence="2">
    <location>
        <begin position="1043"/>
        <end position="1053"/>
    </location>
</feature>
<evidence type="ECO:0000259" key="4">
    <source>
        <dbReference type="Pfam" id="PF13514"/>
    </source>
</evidence>
<evidence type="ECO:0000256" key="1">
    <source>
        <dbReference type="SAM" id="Coils"/>
    </source>
</evidence>
<dbReference type="RefSeq" id="WP_095415577.1">
    <property type="nucleotide sequence ID" value="NZ_CP018477.1"/>
</dbReference>
<feature type="compositionally biased region" description="Polar residues" evidence="2">
    <location>
        <begin position="1134"/>
        <end position="1145"/>
    </location>
</feature>
<dbReference type="Pfam" id="PF13514">
    <property type="entry name" value="AAA_27"/>
    <property type="match status" value="1"/>
</dbReference>
<feature type="coiled-coil region" evidence="1">
    <location>
        <begin position="268"/>
        <end position="349"/>
    </location>
</feature>
<dbReference type="EMBL" id="CP018477">
    <property type="protein sequence ID" value="ASV75552.1"/>
    <property type="molecule type" value="Genomic_DNA"/>
</dbReference>
<keyword evidence="1" id="KW-0175">Coiled coil</keyword>
<dbReference type="OrthoDB" id="9764467at2"/>
<reference evidence="5 6" key="1">
    <citation type="journal article" name="Front. Microbiol.">
        <title>Sugar Metabolism of the First Thermophilic Planctomycete Thermogutta terrifontis: Comparative Genomic and Transcriptomic Approaches.</title>
        <authorList>
            <person name="Elcheninov A.G."/>
            <person name="Menzel P."/>
            <person name="Gudbergsdottir S.R."/>
            <person name="Slesarev A.I."/>
            <person name="Kadnikov V.V."/>
            <person name="Krogh A."/>
            <person name="Bonch-Osmolovskaya E.A."/>
            <person name="Peng X."/>
            <person name="Kublanov I.V."/>
        </authorList>
    </citation>
    <scope>NUCLEOTIDE SEQUENCE [LARGE SCALE GENOMIC DNA]</scope>
    <source>
        <strain evidence="5 6">R1</strain>
    </source>
</reference>
<proteinExistence type="predicted"/>
<dbReference type="SUPFAM" id="SSF52540">
    <property type="entry name" value="P-loop containing nucleoside triphosphate hydrolases"/>
    <property type="match status" value="1"/>
</dbReference>
<evidence type="ECO:0000313" key="6">
    <source>
        <dbReference type="Proteomes" id="UP000215086"/>
    </source>
</evidence>
<feature type="transmembrane region" description="Helical" evidence="3">
    <location>
        <begin position="465"/>
        <end position="489"/>
    </location>
</feature>
<dbReference type="KEGG" id="ttf:THTE_2950"/>
<dbReference type="InterPro" id="IPR027417">
    <property type="entry name" value="P-loop_NTPase"/>
</dbReference>
<feature type="compositionally biased region" description="Polar residues" evidence="2">
    <location>
        <begin position="1093"/>
        <end position="1104"/>
    </location>
</feature>
<gene>
    <name evidence="5" type="ORF">THTE_2950</name>
</gene>
<dbReference type="AlphaFoldDB" id="A0A286RHZ0"/>
<feature type="transmembrane region" description="Helical" evidence="3">
    <location>
        <begin position="495"/>
        <end position="514"/>
    </location>
</feature>
<feature type="coiled-coil region" evidence="1">
    <location>
        <begin position="576"/>
        <end position="610"/>
    </location>
</feature>
<evidence type="ECO:0000313" key="5">
    <source>
        <dbReference type="EMBL" id="ASV75552.1"/>
    </source>
</evidence>
<sequence length="1164" mass="132223">MRLRQIDIERFGIWRDWSSGELPSGLAVFFGPNETGKSTLLEFLRGMFFGFQQRNSFASADDPVLAGRLVCEHQDTVFQVYRRWTPSRGEVIEVFDGNQNSPAEETLRLLCPLDETTFNAIFAVNLEDIAYLRTLETAATGELLYDLSLGIDRAVLGRVLARLQEQAEANRQGEILEELLEERDRLERELQEAPRTAVRFARLLAARKTAEQQCARAEEALAEWREKCQTWEALRQFLPLWEERCLVEKELREVGPLVGVPEVFFRRVAHLRKRLRAAKEALKQLKEQHSQVKTRLSKITINEALLAHATEFEALRPIRNDLVNLRTTLNVLQAEQDRLDRELESLQSRLGAKTLDWPVNWSWGDVRRAITQWERLGQRIQTEEQKLATDRATKDRLAEQLRQKLEIFHAANVPTALDERSRQATHLRKLAQLREQLASLDNRQRELRAERLAVMKEALLPGRTWLFVAVPFVLGLALVLLSLLTLAIFPVSGLGWSGVLLGAVLVGAGVAVKLHGERLHRSRADAILQEWEALRADRERLTEQVSGLEMAITSAPTHLPRELPALENEIRELESLGLLQTQLDHLAQQIAEAERELAELRAQLEEAARGVAAFFGQQGLPLPENPSAAGMALQTLRQYCRLYSRWESVHKRRLSLLRQHETWSTRLQQLAQVAGLQPPDSSPELLLDMLLAAYDEAIAHAREKKQLLREGRAVLKDLQRQQKTVRKLQMALKRHIRHFRRRTGFSDSLGRAHHQWRKGQELQQKYEQITTELRQAVKGVSSRLGAGEKLEDLFVGLESRYQEALAKVEEYSGQVTSCRQVLERLTAEIETLARDRRIEEKRLALATLDYRLGPGLIRERLPRLVLFLFEKVRQHYEHERQPRILQKASRFLEAMTEGRYRRVWTPVAERVLLTEDHSGNLRRVDELSRGTREQLFLSLRLALASDWAARGVQLPLILDDVLVNFDQDRVRAACRTLAEFAGPRQQILLLTCHEHITNVCHNLGIPVTNLTSSTVLGKSARRPQRSPTRSHSTPIHEAAPARETSSNPVSLSSVPDAGGMTDPTGTPLAGDPLPESTSQGDSTSKEEPEVDQAEQQRPLDSSTDPLDATKNPWPVPVADSWFFVPDPYPEDRTASTAADLNTGETSEPPIPAARRSRVRKARAA</sequence>
<keyword evidence="3" id="KW-0472">Membrane</keyword>
<keyword evidence="6" id="KW-1185">Reference proteome</keyword>
<feature type="coiled-coil region" evidence="1">
    <location>
        <begin position="169"/>
        <end position="234"/>
    </location>
</feature>
<feature type="coiled-coil region" evidence="1">
    <location>
        <begin position="815"/>
        <end position="842"/>
    </location>
</feature>
<keyword evidence="3" id="KW-1133">Transmembrane helix</keyword>
<evidence type="ECO:0000256" key="2">
    <source>
        <dbReference type="SAM" id="MobiDB-lite"/>
    </source>
</evidence>
<dbReference type="PANTHER" id="PTHR41259">
    <property type="entry name" value="DOUBLE-STRAND BREAK REPAIR RAD50 ATPASE, PUTATIVE-RELATED"/>
    <property type="match status" value="1"/>
</dbReference>
<dbReference type="InterPro" id="IPR038734">
    <property type="entry name" value="YhaN_AAA"/>
</dbReference>
<accession>A0A286RHZ0</accession>
<feature type="region of interest" description="Disordered" evidence="2">
    <location>
        <begin position="1014"/>
        <end position="1164"/>
    </location>
</feature>
<dbReference type="Proteomes" id="UP000215086">
    <property type="component" value="Chromosome"/>
</dbReference>
<organism evidence="5 6">
    <name type="scientific">Thermogutta terrifontis</name>
    <dbReference type="NCBI Taxonomy" id="1331910"/>
    <lineage>
        <taxon>Bacteria</taxon>
        <taxon>Pseudomonadati</taxon>
        <taxon>Planctomycetota</taxon>
        <taxon>Planctomycetia</taxon>
        <taxon>Pirellulales</taxon>
        <taxon>Thermoguttaceae</taxon>
        <taxon>Thermogutta</taxon>
    </lineage>
</organism>
<feature type="coiled-coil region" evidence="1">
    <location>
        <begin position="380"/>
        <end position="450"/>
    </location>
</feature>
<feature type="compositionally biased region" description="Basic residues" evidence="2">
    <location>
        <begin position="1154"/>
        <end position="1164"/>
    </location>
</feature>
<dbReference type="PANTHER" id="PTHR41259:SF1">
    <property type="entry name" value="DOUBLE-STRAND BREAK REPAIR RAD50 ATPASE, PUTATIVE-RELATED"/>
    <property type="match status" value="1"/>
</dbReference>
<name>A0A286RHZ0_9BACT</name>
<dbReference type="Gene3D" id="3.40.50.300">
    <property type="entry name" value="P-loop containing nucleotide triphosphate hydrolases"/>
    <property type="match status" value="2"/>
</dbReference>
<evidence type="ECO:0000256" key="3">
    <source>
        <dbReference type="SAM" id="Phobius"/>
    </source>
</evidence>